<dbReference type="GO" id="GO:0016020">
    <property type="term" value="C:membrane"/>
    <property type="evidence" value="ECO:0007669"/>
    <property type="project" value="UniProtKB-SubCell"/>
</dbReference>
<evidence type="ECO:0000256" key="6">
    <source>
        <dbReference type="ARBA" id="ARBA00023136"/>
    </source>
</evidence>
<protein>
    <submittedName>
        <fullName evidence="9">Rhomboid family protein</fullName>
    </submittedName>
</protein>
<dbReference type="AlphaFoldDB" id="A0A4Q0PBQ2"/>
<keyword evidence="10" id="KW-1185">Reference proteome</keyword>
<dbReference type="EMBL" id="QOVK01000004">
    <property type="protein sequence ID" value="RXG24031.1"/>
    <property type="molecule type" value="Genomic_DNA"/>
</dbReference>
<keyword evidence="4" id="KW-0378">Hydrolase</keyword>
<evidence type="ECO:0000256" key="2">
    <source>
        <dbReference type="ARBA" id="ARBA00009045"/>
    </source>
</evidence>
<comment type="similarity">
    <text evidence="2">Belongs to the peptidase S54 family.</text>
</comment>
<feature type="transmembrane region" description="Helical" evidence="7">
    <location>
        <begin position="192"/>
        <end position="210"/>
    </location>
</feature>
<dbReference type="GO" id="GO:0004252">
    <property type="term" value="F:serine-type endopeptidase activity"/>
    <property type="evidence" value="ECO:0007669"/>
    <property type="project" value="InterPro"/>
</dbReference>
<dbReference type="Proteomes" id="UP000289859">
    <property type="component" value="Unassembled WGS sequence"/>
</dbReference>
<evidence type="ECO:0000313" key="10">
    <source>
        <dbReference type="Proteomes" id="UP000289859"/>
    </source>
</evidence>
<evidence type="ECO:0000313" key="9">
    <source>
        <dbReference type="EMBL" id="RXG24031.1"/>
    </source>
</evidence>
<comment type="subcellular location">
    <subcellularLocation>
        <location evidence="1">Membrane</location>
        <topology evidence="1">Multi-pass membrane protein</topology>
    </subcellularLocation>
</comment>
<dbReference type="RefSeq" id="WP_128765027.1">
    <property type="nucleotide sequence ID" value="NZ_JBHUOO010000047.1"/>
</dbReference>
<evidence type="ECO:0000256" key="4">
    <source>
        <dbReference type="ARBA" id="ARBA00022801"/>
    </source>
</evidence>
<evidence type="ECO:0000256" key="3">
    <source>
        <dbReference type="ARBA" id="ARBA00022692"/>
    </source>
</evidence>
<feature type="transmembrane region" description="Helical" evidence="7">
    <location>
        <begin position="84"/>
        <end position="101"/>
    </location>
</feature>
<dbReference type="PANTHER" id="PTHR43731">
    <property type="entry name" value="RHOMBOID PROTEASE"/>
    <property type="match status" value="1"/>
</dbReference>
<dbReference type="Gene3D" id="1.20.1540.10">
    <property type="entry name" value="Rhomboid-like"/>
    <property type="match status" value="1"/>
</dbReference>
<dbReference type="InterPro" id="IPR022764">
    <property type="entry name" value="Peptidase_S54_rhomboid_dom"/>
</dbReference>
<proteinExistence type="inferred from homology"/>
<dbReference type="PANTHER" id="PTHR43731:SF14">
    <property type="entry name" value="PRESENILIN-ASSOCIATED RHOMBOID-LIKE PROTEIN, MITOCHONDRIAL"/>
    <property type="match status" value="1"/>
</dbReference>
<reference evidence="9 10" key="1">
    <citation type="submission" date="2018-07" db="EMBL/GenBank/DDBJ databases">
        <title>Leeuwenhoekiella genomics.</title>
        <authorList>
            <person name="Tahon G."/>
            <person name="Willems A."/>
        </authorList>
    </citation>
    <scope>NUCLEOTIDE SEQUENCE [LARGE SCALE GENOMIC DNA]</scope>
    <source>
        <strain evidence="9 10">LMG 29608</strain>
    </source>
</reference>
<feature type="domain" description="Peptidase S54 rhomboid" evidence="8">
    <location>
        <begin position="42"/>
        <end position="186"/>
    </location>
</feature>
<evidence type="ECO:0000256" key="1">
    <source>
        <dbReference type="ARBA" id="ARBA00004141"/>
    </source>
</evidence>
<dbReference type="Pfam" id="PF01694">
    <property type="entry name" value="Rhomboid"/>
    <property type="match status" value="1"/>
</dbReference>
<evidence type="ECO:0000256" key="5">
    <source>
        <dbReference type="ARBA" id="ARBA00022989"/>
    </source>
</evidence>
<name>A0A4Q0PBQ2_9FLAO</name>
<feature type="transmembrane region" description="Helical" evidence="7">
    <location>
        <begin position="108"/>
        <end position="127"/>
    </location>
</feature>
<keyword evidence="6 7" id="KW-0472">Membrane</keyword>
<evidence type="ECO:0000259" key="8">
    <source>
        <dbReference type="Pfam" id="PF01694"/>
    </source>
</evidence>
<feature type="transmembrane region" description="Helical" evidence="7">
    <location>
        <begin position="166"/>
        <end position="186"/>
    </location>
</feature>
<dbReference type="OrthoDB" id="9813074at2"/>
<feature type="transmembrane region" description="Helical" evidence="7">
    <location>
        <begin position="6"/>
        <end position="23"/>
    </location>
</feature>
<keyword evidence="3 7" id="KW-0812">Transmembrane</keyword>
<dbReference type="InterPro" id="IPR035952">
    <property type="entry name" value="Rhomboid-like_sf"/>
</dbReference>
<evidence type="ECO:0000256" key="7">
    <source>
        <dbReference type="SAM" id="Phobius"/>
    </source>
</evidence>
<comment type="caution">
    <text evidence="9">The sequence shown here is derived from an EMBL/GenBank/DDBJ whole genome shotgun (WGS) entry which is preliminary data.</text>
</comment>
<accession>A0A4Q0PBQ2</accession>
<gene>
    <name evidence="9" type="ORF">DSM02_1516</name>
</gene>
<sequence length="216" mass="23917">MGDLNLITVVVIGINVLISMKGFNDYSFFEKYKFNTGAVRRGEQIRILSSGFLHVSTSHLFFNMLTLYFFAPIVITLLGNWEFVVIYLGSLILGNLLSYYFHKDEYHYTAVGASGAVSGILYSAILLNPDMSLYMFFIPVPIPAYIFGIGYLLYSIYGMRANNDNIGHDAHFGGAVGGYVITLLMAPVLLQINTLMVGLLAIPIVILFVLSKTGKL</sequence>
<feature type="transmembrane region" description="Helical" evidence="7">
    <location>
        <begin position="133"/>
        <end position="154"/>
    </location>
</feature>
<organism evidence="9 10">
    <name type="scientific">Leeuwenhoekiella polynyae</name>
    <dbReference type="NCBI Taxonomy" id="1550906"/>
    <lineage>
        <taxon>Bacteria</taxon>
        <taxon>Pseudomonadati</taxon>
        <taxon>Bacteroidota</taxon>
        <taxon>Flavobacteriia</taxon>
        <taxon>Flavobacteriales</taxon>
        <taxon>Flavobacteriaceae</taxon>
        <taxon>Leeuwenhoekiella</taxon>
    </lineage>
</organism>
<dbReference type="InterPro" id="IPR050925">
    <property type="entry name" value="Rhomboid_protease_S54"/>
</dbReference>
<keyword evidence="5 7" id="KW-1133">Transmembrane helix</keyword>
<dbReference type="SUPFAM" id="SSF144091">
    <property type="entry name" value="Rhomboid-like"/>
    <property type="match status" value="1"/>
</dbReference>